<protein>
    <submittedName>
        <fullName evidence="2">Uncharacterized protein</fullName>
    </submittedName>
</protein>
<organism evidence="2 3">
    <name type="scientific">Saprolegnia diclina (strain VS20)</name>
    <dbReference type="NCBI Taxonomy" id="1156394"/>
    <lineage>
        <taxon>Eukaryota</taxon>
        <taxon>Sar</taxon>
        <taxon>Stramenopiles</taxon>
        <taxon>Oomycota</taxon>
        <taxon>Saprolegniomycetes</taxon>
        <taxon>Saprolegniales</taxon>
        <taxon>Saprolegniaceae</taxon>
        <taxon>Saprolegnia</taxon>
    </lineage>
</organism>
<dbReference type="VEuPathDB" id="FungiDB:SDRG_15471"/>
<feature type="region of interest" description="Disordered" evidence="1">
    <location>
        <begin position="436"/>
        <end position="511"/>
    </location>
</feature>
<proteinExistence type="predicted"/>
<dbReference type="GeneID" id="19956198"/>
<evidence type="ECO:0000313" key="2">
    <source>
        <dbReference type="EMBL" id="EQC26742.1"/>
    </source>
</evidence>
<dbReference type="Proteomes" id="UP000030762">
    <property type="component" value="Unassembled WGS sequence"/>
</dbReference>
<name>T0RB00_SAPDV</name>
<gene>
    <name evidence="2" type="ORF">SDRG_15471</name>
</gene>
<feature type="compositionally biased region" description="Low complexity" evidence="1">
    <location>
        <begin position="484"/>
        <end position="493"/>
    </location>
</feature>
<feature type="region of interest" description="Disordered" evidence="1">
    <location>
        <begin position="367"/>
        <end position="398"/>
    </location>
</feature>
<keyword evidence="3" id="KW-1185">Reference proteome</keyword>
<evidence type="ECO:0000313" key="3">
    <source>
        <dbReference type="Proteomes" id="UP000030762"/>
    </source>
</evidence>
<sequence length="812" mass="87124">MTRTMCEVLVPKTIGRRDFDGTDVRAIASEARCKVHVEASHLSPVANTRLLVVAGDPDQVGRALAAAMDHVQRLSAEARRLPCTAAYRYVYGKASLYIPSHFANVLSSRRDLVDALLVDGSGDMLIAPTEEMSIGITKRQVQVVGTEPEVHAIVAKLDASLQRHEAWRLSQQLQGDEVVLKCVLKSSDLATCDQVIEQLGSRFTVSVSTSSGTRDRSVLAISGCKHEVIQATMYVAAKVTSSRPAPSNARRRSRERGPPTERQRARPVPKAFQSEPALAPHVSAESDAPRAPLEVKREATVAAARGTIDLNEIGRVSIPSRDPRLLRQRAPPPARLMAPQHCVPLHATSLLQQEPSSMQLEPAQSLQPPARAASPLPVVVKPEPNTELRPPVDRAPMPPRVTASLVQEHVPSPRHEATSSHVRPEVLVVARPAPPRVPSIMAKPKPNLDPRPSVGQSLQHAVTAPLSQPRQLPSPRPQPPIGPPAIAASPAPSVVIKPEPSVGSPSAALQPHVPARRDAPLASPADRESPTADVVVKPEPLQSLPPTPHQPVAQHRDLPCAPVALIHPVVQAEPVQPATEVYVKPEPRHEPVRAMSNPHSIRPRETRRVHAAIPPMPSSHPVVQTAPVQSATEVYIKPEPRAVPTRATPVAGPDQPGFQPLSSHPVVQAEPVQPATEVYIKPEPRLEPASAASRRPTSASALAHGLSEAPRAGAGKRKADASERTDGKRVRHEMPADSTLCAQPTRVTSRIARSIALRLVQSGLQQVVAGAKATVRLEPDAADANYYTLSITGAWTDTLDAQRALQALAPNL</sequence>
<feature type="region of interest" description="Disordered" evidence="1">
    <location>
        <begin position="641"/>
        <end position="736"/>
    </location>
</feature>
<reference evidence="2 3" key="1">
    <citation type="submission" date="2012-04" db="EMBL/GenBank/DDBJ databases">
        <title>The Genome Sequence of Saprolegnia declina VS20.</title>
        <authorList>
            <consortium name="The Broad Institute Genome Sequencing Platform"/>
            <person name="Russ C."/>
            <person name="Nusbaum C."/>
            <person name="Tyler B."/>
            <person name="van West P."/>
            <person name="Dieguez-Uribeondo J."/>
            <person name="de Bruijn I."/>
            <person name="Tripathy S."/>
            <person name="Jiang R."/>
            <person name="Young S.K."/>
            <person name="Zeng Q."/>
            <person name="Gargeya S."/>
            <person name="Fitzgerald M."/>
            <person name="Haas B."/>
            <person name="Abouelleil A."/>
            <person name="Alvarado L."/>
            <person name="Arachchi H.M."/>
            <person name="Berlin A."/>
            <person name="Chapman S.B."/>
            <person name="Goldberg J."/>
            <person name="Griggs A."/>
            <person name="Gujja S."/>
            <person name="Hansen M."/>
            <person name="Howarth C."/>
            <person name="Imamovic A."/>
            <person name="Larimer J."/>
            <person name="McCowen C."/>
            <person name="Montmayeur A."/>
            <person name="Murphy C."/>
            <person name="Neiman D."/>
            <person name="Pearson M."/>
            <person name="Priest M."/>
            <person name="Roberts A."/>
            <person name="Saif S."/>
            <person name="Shea T."/>
            <person name="Sisk P."/>
            <person name="Sykes S."/>
            <person name="Wortman J."/>
            <person name="Nusbaum C."/>
            <person name="Birren B."/>
        </authorList>
    </citation>
    <scope>NUCLEOTIDE SEQUENCE [LARGE SCALE GENOMIC DNA]</scope>
    <source>
        <strain evidence="2 3">VS20</strain>
    </source>
</reference>
<feature type="compositionally biased region" description="Basic and acidic residues" evidence="1">
    <location>
        <begin position="411"/>
        <end position="424"/>
    </location>
</feature>
<dbReference type="InParanoid" id="T0RB00"/>
<evidence type="ECO:0000256" key="1">
    <source>
        <dbReference type="SAM" id="MobiDB-lite"/>
    </source>
</evidence>
<dbReference type="RefSeq" id="XP_008619867.1">
    <property type="nucleotide sequence ID" value="XM_008621645.1"/>
</dbReference>
<dbReference type="AlphaFoldDB" id="T0RB00"/>
<feature type="compositionally biased region" description="Basic and acidic residues" evidence="1">
    <location>
        <begin position="255"/>
        <end position="264"/>
    </location>
</feature>
<feature type="compositionally biased region" description="Basic and acidic residues" evidence="1">
    <location>
        <begin position="717"/>
        <end position="735"/>
    </location>
</feature>
<feature type="compositionally biased region" description="Low complexity" evidence="1">
    <location>
        <begin position="688"/>
        <end position="703"/>
    </location>
</feature>
<dbReference type="OMA" id="LYEESRW"/>
<feature type="region of interest" description="Disordered" evidence="1">
    <location>
        <begin position="411"/>
        <end position="430"/>
    </location>
</feature>
<accession>T0RB00</accession>
<feature type="compositionally biased region" description="Pro residues" evidence="1">
    <location>
        <begin position="472"/>
        <end position="483"/>
    </location>
</feature>
<feature type="region of interest" description="Disordered" evidence="1">
    <location>
        <begin position="239"/>
        <end position="291"/>
    </location>
</feature>
<dbReference type="EMBL" id="JH767223">
    <property type="protein sequence ID" value="EQC26742.1"/>
    <property type="molecule type" value="Genomic_DNA"/>
</dbReference>
<dbReference type="OrthoDB" id="79660at2759"/>